<keyword evidence="2" id="KW-1185">Reference proteome</keyword>
<proteinExistence type="predicted"/>
<gene>
    <name evidence="1" type="ORF">GGI18_004790</name>
</gene>
<sequence length="147" mass="16082">MSRISSSWSQSGDSWLSRIKASYHSFDRSLIYDLDRNYIQPLLTRSRESRPPLGLIRGGRSHEDTGSRDSLSGAGQPHARGPRRSPPIRHAYSSSNSVEDGDLGSSSWPSNYPGEAGLGSNWASSASDMGSPNRPSRNHQPLLKKST</sequence>
<name>A0ACC1K4A0_9FUNG</name>
<accession>A0ACC1K4A0</accession>
<evidence type="ECO:0000313" key="2">
    <source>
        <dbReference type="Proteomes" id="UP001140066"/>
    </source>
</evidence>
<dbReference type="EMBL" id="JANBUK010002363">
    <property type="protein sequence ID" value="KAJ2772993.1"/>
    <property type="molecule type" value="Genomic_DNA"/>
</dbReference>
<reference evidence="1" key="1">
    <citation type="submission" date="2022-07" db="EMBL/GenBank/DDBJ databases">
        <title>Phylogenomic reconstructions and comparative analyses of Kickxellomycotina fungi.</title>
        <authorList>
            <person name="Reynolds N.K."/>
            <person name="Stajich J.E."/>
            <person name="Barry K."/>
            <person name="Grigoriev I.V."/>
            <person name="Crous P."/>
            <person name="Smith M.E."/>
        </authorList>
    </citation>
    <scope>NUCLEOTIDE SEQUENCE</scope>
    <source>
        <strain evidence="1">BCRC 34191</strain>
    </source>
</reference>
<evidence type="ECO:0000313" key="1">
    <source>
        <dbReference type="EMBL" id="KAJ2772993.1"/>
    </source>
</evidence>
<organism evidence="1 2">
    <name type="scientific">Coemansia linderi</name>
    <dbReference type="NCBI Taxonomy" id="2663919"/>
    <lineage>
        <taxon>Eukaryota</taxon>
        <taxon>Fungi</taxon>
        <taxon>Fungi incertae sedis</taxon>
        <taxon>Zoopagomycota</taxon>
        <taxon>Kickxellomycotina</taxon>
        <taxon>Kickxellomycetes</taxon>
        <taxon>Kickxellales</taxon>
        <taxon>Kickxellaceae</taxon>
        <taxon>Coemansia</taxon>
    </lineage>
</organism>
<comment type="caution">
    <text evidence="1">The sequence shown here is derived from an EMBL/GenBank/DDBJ whole genome shotgun (WGS) entry which is preliminary data.</text>
</comment>
<dbReference type="Proteomes" id="UP001140066">
    <property type="component" value="Unassembled WGS sequence"/>
</dbReference>
<protein>
    <submittedName>
        <fullName evidence="1">Uncharacterized protein</fullName>
    </submittedName>
</protein>